<evidence type="ECO:0000313" key="1">
    <source>
        <dbReference type="EMBL" id="KAF2144470.1"/>
    </source>
</evidence>
<evidence type="ECO:0000313" key="2">
    <source>
        <dbReference type="Proteomes" id="UP000799438"/>
    </source>
</evidence>
<dbReference type="EMBL" id="ML995479">
    <property type="protein sequence ID" value="KAF2144470.1"/>
    <property type="molecule type" value="Genomic_DNA"/>
</dbReference>
<reference evidence="1" key="1">
    <citation type="journal article" date="2020" name="Stud. Mycol.">
        <title>101 Dothideomycetes genomes: a test case for predicting lifestyles and emergence of pathogens.</title>
        <authorList>
            <person name="Haridas S."/>
            <person name="Albert R."/>
            <person name="Binder M."/>
            <person name="Bloem J."/>
            <person name="Labutti K."/>
            <person name="Salamov A."/>
            <person name="Andreopoulos B."/>
            <person name="Baker S."/>
            <person name="Barry K."/>
            <person name="Bills G."/>
            <person name="Bluhm B."/>
            <person name="Cannon C."/>
            <person name="Castanera R."/>
            <person name="Culley D."/>
            <person name="Daum C."/>
            <person name="Ezra D."/>
            <person name="Gonzalez J."/>
            <person name="Henrissat B."/>
            <person name="Kuo A."/>
            <person name="Liang C."/>
            <person name="Lipzen A."/>
            <person name="Lutzoni F."/>
            <person name="Magnuson J."/>
            <person name="Mondo S."/>
            <person name="Nolan M."/>
            <person name="Ohm R."/>
            <person name="Pangilinan J."/>
            <person name="Park H.-J."/>
            <person name="Ramirez L."/>
            <person name="Alfaro M."/>
            <person name="Sun H."/>
            <person name="Tritt A."/>
            <person name="Yoshinaga Y."/>
            <person name="Zwiers L.-H."/>
            <person name="Turgeon B."/>
            <person name="Goodwin S."/>
            <person name="Spatafora J."/>
            <person name="Crous P."/>
            <person name="Grigoriev I."/>
        </authorList>
    </citation>
    <scope>NUCLEOTIDE SEQUENCE</scope>
    <source>
        <strain evidence="1">CBS 121167</strain>
    </source>
</reference>
<sequence>MLNQATDRWRCFFHQPPGRLACLCSWRWLAASQPSRRPTIRNRRRKCVTPAVSELLLHSLIPSSCTYSVSWHPSSPSSPTATCNTAFAPLSFGTRSRSPARFVPTHRPTDRPAISVIAANHDRPRLRCVAYCGAGGWKRVARRRIVLCFYCVLDHNWSARLPADHLLDTEYRRALRQA</sequence>
<dbReference type="Proteomes" id="UP000799438">
    <property type="component" value="Unassembled WGS sequence"/>
</dbReference>
<gene>
    <name evidence="1" type="ORF">K452DRAFT_142150</name>
</gene>
<proteinExistence type="predicted"/>
<protein>
    <submittedName>
        <fullName evidence="1">Uncharacterized protein</fullName>
    </submittedName>
</protein>
<dbReference type="AlphaFoldDB" id="A0A6A6BK05"/>
<keyword evidence="2" id="KW-1185">Reference proteome</keyword>
<dbReference type="RefSeq" id="XP_033400182.1">
    <property type="nucleotide sequence ID" value="XM_033535420.1"/>
</dbReference>
<accession>A0A6A6BK05</accession>
<name>A0A6A6BK05_9PEZI</name>
<organism evidence="1 2">
    <name type="scientific">Aplosporella prunicola CBS 121167</name>
    <dbReference type="NCBI Taxonomy" id="1176127"/>
    <lineage>
        <taxon>Eukaryota</taxon>
        <taxon>Fungi</taxon>
        <taxon>Dikarya</taxon>
        <taxon>Ascomycota</taxon>
        <taxon>Pezizomycotina</taxon>
        <taxon>Dothideomycetes</taxon>
        <taxon>Dothideomycetes incertae sedis</taxon>
        <taxon>Botryosphaeriales</taxon>
        <taxon>Aplosporellaceae</taxon>
        <taxon>Aplosporella</taxon>
    </lineage>
</organism>
<dbReference type="GeneID" id="54292914"/>